<sequence length="720" mass="81445">MSNTNAEIFSASDFTDQTNFNRNIAQHFRVGVKLYESSALEIMSSELKSHFETPDTISLFNSSASFTYLDFPNSTIYGDIGHGHLGSDFLGVGLKTNIIYPQDNSSYVLTLGGYDTSNCANEWSSAPQLMLTIAGVDKMTATAAVYVNSITTTFRGTDVRIALNKTMLIDYNCIANTAHSYEYGYMPHYMKFFFTEAVQAVLFNEPEYIMDCEAEIAGKLIIHVGYWSSSTNISLSGADLAMRYETTTSTPPAHKYSCFLPILGYYDDSWNSFCLPPTVWNNHCYAYNFVAKEVGFSKSLKVQKPYEANLGSPQNSKIKIKSIIAQSTVSYVSYTEKSVNQLYFGSDYVTPHLRCMAITTSALKKTPTNNSRKKLLAGVVTMGTPRQGPFWIVFDLFRGNNLAVIYLFDKHNTDKLMHNNNNQPVYDPTKSSTFSNLSTYWSADSFELGTLYTNLSFSLDHVTSDTFGMVGYVSLYVFMKQHFEEFPFNYYYYNDSALVQMVRNANQPIFALWSDRWNPIKNAEITIGELDSENCVDNWTFAPRLYDRSIPEGYLIFLDSITLDFNGTMATVDIGKRVLLEYWEGDMNKTGEVPYHLKFFFAYAAGAIYNMSSRNYEVDCSLAGADNVILNFGDPNHANQAPRIQLVMSPRDYIYYENELKKCIVAFEGYVEETSTVNDTIKLPLAFWNNHCFAYNLETEEVGFADSKVQNNNLAQIIIL</sequence>
<dbReference type="PANTHER" id="PTHR47966">
    <property type="entry name" value="BETA-SITE APP-CLEAVING ENZYME, ISOFORM A-RELATED"/>
    <property type="match status" value="1"/>
</dbReference>
<dbReference type="Gene3D" id="2.40.70.10">
    <property type="entry name" value="Acid Proteases"/>
    <property type="match status" value="2"/>
</dbReference>
<keyword evidence="2" id="KW-1185">Reference proteome</keyword>
<dbReference type="GO" id="GO:0006508">
    <property type="term" value="P:proteolysis"/>
    <property type="evidence" value="ECO:0007669"/>
    <property type="project" value="InterPro"/>
</dbReference>
<dbReference type="InterPro" id="IPR001461">
    <property type="entry name" value="Aspartic_peptidase_A1"/>
</dbReference>
<dbReference type="SUPFAM" id="SSF50630">
    <property type="entry name" value="Acid proteases"/>
    <property type="match status" value="2"/>
</dbReference>
<protein>
    <submittedName>
        <fullName evidence="1">Uncharacterized protein</fullName>
    </submittedName>
</protein>
<dbReference type="InterPro" id="IPR021109">
    <property type="entry name" value="Peptidase_aspartic_dom_sf"/>
</dbReference>
<comment type="caution">
    <text evidence="1">The sequence shown here is derived from an EMBL/GenBank/DDBJ whole genome shotgun (WGS) entry which is preliminary data.</text>
</comment>
<gene>
    <name evidence="1" type="ORF">DdX_05829</name>
</gene>
<dbReference type="GO" id="GO:0004190">
    <property type="term" value="F:aspartic-type endopeptidase activity"/>
    <property type="evidence" value="ECO:0007669"/>
    <property type="project" value="InterPro"/>
</dbReference>
<evidence type="ECO:0000313" key="1">
    <source>
        <dbReference type="EMBL" id="KAI1720435.1"/>
    </source>
</evidence>
<dbReference type="Proteomes" id="UP001201812">
    <property type="component" value="Unassembled WGS sequence"/>
</dbReference>
<accession>A0AAD4NCV4</accession>
<proteinExistence type="predicted"/>
<organism evidence="1 2">
    <name type="scientific">Ditylenchus destructor</name>
    <dbReference type="NCBI Taxonomy" id="166010"/>
    <lineage>
        <taxon>Eukaryota</taxon>
        <taxon>Metazoa</taxon>
        <taxon>Ecdysozoa</taxon>
        <taxon>Nematoda</taxon>
        <taxon>Chromadorea</taxon>
        <taxon>Rhabditida</taxon>
        <taxon>Tylenchina</taxon>
        <taxon>Tylenchomorpha</taxon>
        <taxon>Sphaerularioidea</taxon>
        <taxon>Anguinidae</taxon>
        <taxon>Anguininae</taxon>
        <taxon>Ditylenchus</taxon>
    </lineage>
</organism>
<dbReference type="AlphaFoldDB" id="A0AAD4NCV4"/>
<name>A0AAD4NCV4_9BILA</name>
<evidence type="ECO:0000313" key="2">
    <source>
        <dbReference type="Proteomes" id="UP001201812"/>
    </source>
</evidence>
<reference evidence="1" key="1">
    <citation type="submission" date="2022-01" db="EMBL/GenBank/DDBJ databases">
        <title>Genome Sequence Resource for Two Populations of Ditylenchus destructor, the Migratory Endoparasitic Phytonematode.</title>
        <authorList>
            <person name="Zhang H."/>
            <person name="Lin R."/>
            <person name="Xie B."/>
        </authorList>
    </citation>
    <scope>NUCLEOTIDE SEQUENCE</scope>
    <source>
        <strain evidence="1">BazhouSP</strain>
    </source>
</reference>
<dbReference type="PANTHER" id="PTHR47966:SF51">
    <property type="entry name" value="BETA-SITE APP-CLEAVING ENZYME, ISOFORM A-RELATED"/>
    <property type="match status" value="1"/>
</dbReference>
<dbReference type="EMBL" id="JAKKPZ010000006">
    <property type="protein sequence ID" value="KAI1720435.1"/>
    <property type="molecule type" value="Genomic_DNA"/>
</dbReference>